<comment type="caution">
    <text evidence="2">The sequence shown here is derived from an EMBL/GenBank/DDBJ whole genome shotgun (WGS) entry which is preliminary data.</text>
</comment>
<accession>A0AAV5ULB3</accession>
<dbReference type="PANTHER" id="PTHR22744:SF14">
    <property type="entry name" value="BTB DOMAIN-CONTAINING PROTEIN-RELATED"/>
    <property type="match status" value="1"/>
</dbReference>
<dbReference type="EMBL" id="BTSX01000006">
    <property type="protein sequence ID" value="GMT07000.1"/>
    <property type="molecule type" value="Genomic_DNA"/>
</dbReference>
<dbReference type="Proteomes" id="UP001432027">
    <property type="component" value="Unassembled WGS sequence"/>
</dbReference>
<gene>
    <name evidence="2" type="ORF">PENTCL1PPCAC_29174</name>
</gene>
<dbReference type="PROSITE" id="PS50097">
    <property type="entry name" value="BTB"/>
    <property type="match status" value="1"/>
</dbReference>
<feature type="domain" description="BTB" evidence="1">
    <location>
        <begin position="1"/>
        <end position="65"/>
    </location>
</feature>
<sequence>SLAVGETTVPISKELLVLSSPFFERLFNADFREKERGVYEIKDISAEDFSWFIKSFHHRIWELTSFESIFKKIHGCSISVIMDSMRCSCCRRAAQSYLPPRCK</sequence>
<dbReference type="Gene3D" id="3.30.710.10">
    <property type="entry name" value="Potassium Channel Kv1.1, Chain A"/>
    <property type="match status" value="1"/>
</dbReference>
<dbReference type="SUPFAM" id="SSF54695">
    <property type="entry name" value="POZ domain"/>
    <property type="match status" value="1"/>
</dbReference>
<dbReference type="Pfam" id="PF00651">
    <property type="entry name" value="BTB"/>
    <property type="match status" value="1"/>
</dbReference>
<dbReference type="InterPro" id="IPR011333">
    <property type="entry name" value="SKP1/BTB/POZ_sf"/>
</dbReference>
<dbReference type="InterPro" id="IPR000210">
    <property type="entry name" value="BTB/POZ_dom"/>
</dbReference>
<protein>
    <recommendedName>
        <fullName evidence="1">BTB domain-containing protein</fullName>
    </recommendedName>
</protein>
<proteinExistence type="predicted"/>
<feature type="non-terminal residue" evidence="2">
    <location>
        <position position="103"/>
    </location>
</feature>
<reference evidence="2" key="1">
    <citation type="submission" date="2023-10" db="EMBL/GenBank/DDBJ databases">
        <title>Genome assembly of Pristionchus species.</title>
        <authorList>
            <person name="Yoshida K."/>
            <person name="Sommer R.J."/>
        </authorList>
    </citation>
    <scope>NUCLEOTIDE SEQUENCE</scope>
    <source>
        <strain evidence="2">RS0144</strain>
    </source>
</reference>
<evidence type="ECO:0000313" key="3">
    <source>
        <dbReference type="Proteomes" id="UP001432027"/>
    </source>
</evidence>
<dbReference type="PANTHER" id="PTHR22744">
    <property type="entry name" value="HELIX LOOP HELIX PROTEIN 21-RELATED"/>
    <property type="match status" value="1"/>
</dbReference>
<keyword evidence="3" id="KW-1185">Reference proteome</keyword>
<evidence type="ECO:0000259" key="1">
    <source>
        <dbReference type="PROSITE" id="PS50097"/>
    </source>
</evidence>
<dbReference type="AlphaFoldDB" id="A0AAV5ULB3"/>
<feature type="non-terminal residue" evidence="2">
    <location>
        <position position="1"/>
    </location>
</feature>
<name>A0AAV5ULB3_9BILA</name>
<organism evidence="2 3">
    <name type="scientific">Pristionchus entomophagus</name>
    <dbReference type="NCBI Taxonomy" id="358040"/>
    <lineage>
        <taxon>Eukaryota</taxon>
        <taxon>Metazoa</taxon>
        <taxon>Ecdysozoa</taxon>
        <taxon>Nematoda</taxon>
        <taxon>Chromadorea</taxon>
        <taxon>Rhabditida</taxon>
        <taxon>Rhabditina</taxon>
        <taxon>Diplogasteromorpha</taxon>
        <taxon>Diplogasteroidea</taxon>
        <taxon>Neodiplogasteridae</taxon>
        <taxon>Pristionchus</taxon>
    </lineage>
</organism>
<evidence type="ECO:0000313" key="2">
    <source>
        <dbReference type="EMBL" id="GMT07000.1"/>
    </source>
</evidence>